<comment type="caution">
    <text evidence="2">The sequence shown here is derived from an EMBL/GenBank/DDBJ whole genome shotgun (WGS) entry which is preliminary data.</text>
</comment>
<keyword evidence="1" id="KW-1133">Transmembrane helix</keyword>
<organism evidence="2 3">
    <name type="scientific">Weissella paramesenteroides ATCC 33313</name>
    <dbReference type="NCBI Taxonomy" id="585506"/>
    <lineage>
        <taxon>Bacteria</taxon>
        <taxon>Bacillati</taxon>
        <taxon>Bacillota</taxon>
        <taxon>Bacilli</taxon>
        <taxon>Lactobacillales</taxon>
        <taxon>Lactobacillaceae</taxon>
        <taxon>Weissella</taxon>
    </lineage>
</organism>
<keyword evidence="3" id="KW-1185">Reference proteome</keyword>
<proteinExistence type="predicted"/>
<dbReference type="Proteomes" id="UP000004528">
    <property type="component" value="Unassembled WGS sequence"/>
</dbReference>
<dbReference type="AlphaFoldDB" id="C5R863"/>
<feature type="transmembrane region" description="Helical" evidence="1">
    <location>
        <begin position="12"/>
        <end position="32"/>
    </location>
</feature>
<evidence type="ECO:0000313" key="2">
    <source>
        <dbReference type="EMBL" id="EER75647.1"/>
    </source>
</evidence>
<accession>C5R863</accession>
<dbReference type="HOGENOM" id="CLU_2304923_0_0_9"/>
<keyword evidence="1" id="KW-0812">Transmembrane</keyword>
<name>C5R863_WEIPA</name>
<protein>
    <recommendedName>
        <fullName evidence="4">Holin</fullName>
    </recommendedName>
</protein>
<reference evidence="2 3" key="1">
    <citation type="submission" date="2009-04" db="EMBL/GenBank/DDBJ databases">
        <authorList>
            <person name="Qin X."/>
            <person name="Bachman B."/>
            <person name="Battles P."/>
            <person name="Bell A."/>
            <person name="Bess C."/>
            <person name="Bickham C."/>
            <person name="Chaboub L."/>
            <person name="Chen D."/>
            <person name="Coyle M."/>
            <person name="Deiros D.R."/>
            <person name="Dinh H."/>
            <person name="Forbes L."/>
            <person name="Fowler G."/>
            <person name="Francisco L."/>
            <person name="Fu Q."/>
            <person name="Gubbala S."/>
            <person name="Hale W."/>
            <person name="Han Y."/>
            <person name="Hemphill L."/>
            <person name="Highlander S.K."/>
            <person name="Hirani K."/>
            <person name="Hogues M."/>
            <person name="Jackson L."/>
            <person name="Jakkamsetti A."/>
            <person name="Javaid M."/>
            <person name="Jiang H."/>
            <person name="Korchina V."/>
            <person name="Kovar C."/>
            <person name="Lara F."/>
            <person name="Lee S."/>
            <person name="Mata R."/>
            <person name="Mathew T."/>
            <person name="Moen C."/>
            <person name="Morales K."/>
            <person name="Munidasa M."/>
            <person name="Nazareth L."/>
            <person name="Ngo R."/>
            <person name="Nguyen L."/>
            <person name="Okwuonu G."/>
            <person name="Ongeri F."/>
            <person name="Patil S."/>
            <person name="Petrosino J."/>
            <person name="Pham C."/>
            <person name="Pham P."/>
            <person name="Pu L.-L."/>
            <person name="Puazo M."/>
            <person name="Raj R."/>
            <person name="Reid J."/>
            <person name="Rouhana J."/>
            <person name="Saada N."/>
            <person name="Shang Y."/>
            <person name="Simmons D."/>
            <person name="Thornton R."/>
            <person name="Warren J."/>
            <person name="Weissenberger G."/>
            <person name="Zhang J."/>
            <person name="Zhang L."/>
            <person name="Zhou C."/>
            <person name="Zhu D."/>
            <person name="Muzny D."/>
            <person name="Worley K."/>
            <person name="Gibbs R."/>
        </authorList>
    </citation>
    <scope>NUCLEOTIDE SEQUENCE [LARGE SCALE GENOMIC DNA]</scope>
    <source>
        <strain evidence="2 3">ATCC 33313</strain>
    </source>
</reference>
<feature type="transmembrane region" description="Helical" evidence="1">
    <location>
        <begin position="44"/>
        <end position="62"/>
    </location>
</feature>
<evidence type="ECO:0000313" key="3">
    <source>
        <dbReference type="Proteomes" id="UP000004528"/>
    </source>
</evidence>
<dbReference type="EMBL" id="ACKU01000004">
    <property type="protein sequence ID" value="EER75647.1"/>
    <property type="molecule type" value="Genomic_DNA"/>
</dbReference>
<keyword evidence="1" id="KW-0472">Membrane</keyword>
<sequence length="100" mass="10578">MKKGTKGKIMNDISAWLAGGGIVMLLVTYAVIELVEKIPVINPKWLPALSVVVGLLIGFLFGMTTGTPVWTDVALGGFAGANSTWLDQIVKQFMKGGNNG</sequence>
<evidence type="ECO:0000256" key="1">
    <source>
        <dbReference type="SAM" id="Phobius"/>
    </source>
</evidence>
<gene>
    <name evidence="2" type="ORF">HMPREF0877_0158</name>
</gene>
<dbReference type="InterPro" id="IPR009708">
    <property type="entry name" value="Phage_A118_holin/antiholin"/>
</dbReference>
<dbReference type="Pfam" id="PF06946">
    <property type="entry name" value="Phage_holin_5_1"/>
    <property type="match status" value="1"/>
</dbReference>
<evidence type="ECO:0008006" key="4">
    <source>
        <dbReference type="Google" id="ProtNLM"/>
    </source>
</evidence>
<dbReference type="STRING" id="585506.HMPREF0877_0158"/>